<dbReference type="Pfam" id="PF07690">
    <property type="entry name" value="MFS_1"/>
    <property type="match status" value="1"/>
</dbReference>
<sequence>MTDHTRSLTKARIATSVAFGLQGFLLASILTQLPAYRDLFALSESLLVVAVVSVSVIAGLGSVLAERLAVRTSSKTTLRTGLAVIAVFGGATGLAPNSALFFVCLAVYGIGLGIVDAAANMQAVSIQHAKGRFILSSFHAAWSVGAIAGALYISATAGLDISVRVTQVVAGVIVALLLLVFGPSLLDRSATTVADTNTGGSVTLTVPMRAFVLLGIAMALFYAVDFSIGNWSTLYLEDVLLADASTAALSMAAYQIAALVARLTGDYWVGKFGETAVVRMGSVIGVIGMTIVVTAQSPAIAIAGFLIVGLGLPVIAPICFSAAGRMAPPDQVDTVIARINLFNYVGTVVGGGIVGAVAAFSDLRIGFLIPLAFCVILIALAPAFAPKRAESLAAEKAG</sequence>
<proteinExistence type="predicted"/>
<name>A0A652YKJ7_NOCGL</name>
<protein>
    <submittedName>
        <fullName evidence="6">Fucose permease</fullName>
    </submittedName>
</protein>
<dbReference type="AlphaFoldDB" id="A0A652YKJ7"/>
<gene>
    <name evidence="6" type="ORF">FNL38_10792</name>
</gene>
<dbReference type="SUPFAM" id="SSF103473">
    <property type="entry name" value="MFS general substrate transporter"/>
    <property type="match status" value="1"/>
</dbReference>
<dbReference type="PROSITE" id="PS50850">
    <property type="entry name" value="MFS"/>
    <property type="match status" value="1"/>
</dbReference>
<dbReference type="CDD" id="cd17393">
    <property type="entry name" value="MFS_MosC_like"/>
    <property type="match status" value="1"/>
</dbReference>
<dbReference type="EMBL" id="VNIQ01000007">
    <property type="protein sequence ID" value="TYQ01671.1"/>
    <property type="molecule type" value="Genomic_DNA"/>
</dbReference>
<dbReference type="InterPro" id="IPR051788">
    <property type="entry name" value="MFS_Transporter"/>
</dbReference>
<feature type="domain" description="Major facilitator superfamily (MFS) profile" evidence="5">
    <location>
        <begin position="11"/>
        <end position="389"/>
    </location>
</feature>
<dbReference type="GO" id="GO:0005886">
    <property type="term" value="C:plasma membrane"/>
    <property type="evidence" value="ECO:0007669"/>
    <property type="project" value="UniProtKB-SubCell"/>
</dbReference>
<reference evidence="6" key="1">
    <citation type="submission" date="2019-07" db="EMBL/GenBank/DDBJ databases">
        <title>Genomic Encyclopedia of Type Strains, Phase IV (KMG-IV): sequencing the most valuable type-strain genomes for metagenomic binning, comparative biology and taxonomic classification.</title>
        <authorList>
            <person name="Goeker M."/>
        </authorList>
    </citation>
    <scope>NUCLEOTIDE SEQUENCE</scope>
    <source>
        <strain evidence="6">DSM 44596</strain>
    </source>
</reference>
<evidence type="ECO:0000259" key="5">
    <source>
        <dbReference type="PROSITE" id="PS50850"/>
    </source>
</evidence>
<dbReference type="InterPro" id="IPR020846">
    <property type="entry name" value="MFS_dom"/>
</dbReference>
<comment type="caution">
    <text evidence="6">The sequence shown here is derived from an EMBL/GenBank/DDBJ whole genome shotgun (WGS) entry which is preliminary data.</text>
</comment>
<keyword evidence="2" id="KW-0812">Transmembrane</keyword>
<evidence type="ECO:0000256" key="1">
    <source>
        <dbReference type="ARBA" id="ARBA00004651"/>
    </source>
</evidence>
<dbReference type="Gene3D" id="1.20.1250.20">
    <property type="entry name" value="MFS general substrate transporter like domains"/>
    <property type="match status" value="2"/>
</dbReference>
<accession>A0A652YKJ7</accession>
<dbReference type="PANTHER" id="PTHR23514">
    <property type="entry name" value="BYPASS OF STOP CODON PROTEIN 6"/>
    <property type="match status" value="1"/>
</dbReference>
<comment type="subcellular location">
    <subcellularLocation>
        <location evidence="1">Cell membrane</location>
        <topology evidence="1">Multi-pass membrane protein</topology>
    </subcellularLocation>
</comment>
<dbReference type="InterPro" id="IPR011701">
    <property type="entry name" value="MFS"/>
</dbReference>
<evidence type="ECO:0000256" key="3">
    <source>
        <dbReference type="ARBA" id="ARBA00022989"/>
    </source>
</evidence>
<keyword evidence="3" id="KW-1133">Transmembrane helix</keyword>
<evidence type="ECO:0000256" key="4">
    <source>
        <dbReference type="ARBA" id="ARBA00023136"/>
    </source>
</evidence>
<dbReference type="GO" id="GO:0022857">
    <property type="term" value="F:transmembrane transporter activity"/>
    <property type="evidence" value="ECO:0007669"/>
    <property type="project" value="InterPro"/>
</dbReference>
<evidence type="ECO:0000313" key="6">
    <source>
        <dbReference type="EMBL" id="TYQ01671.1"/>
    </source>
</evidence>
<dbReference type="InterPro" id="IPR036259">
    <property type="entry name" value="MFS_trans_sf"/>
</dbReference>
<organism evidence="6">
    <name type="scientific">Nocardia globerula</name>
    <dbReference type="NCBI Taxonomy" id="1818"/>
    <lineage>
        <taxon>Bacteria</taxon>
        <taxon>Bacillati</taxon>
        <taxon>Actinomycetota</taxon>
        <taxon>Actinomycetes</taxon>
        <taxon>Mycobacteriales</taxon>
        <taxon>Nocardiaceae</taxon>
        <taxon>Nocardia</taxon>
    </lineage>
</organism>
<dbReference type="PANTHER" id="PTHR23514:SF13">
    <property type="entry name" value="INNER MEMBRANE PROTEIN YBJJ"/>
    <property type="match status" value="1"/>
</dbReference>
<keyword evidence="4" id="KW-0472">Membrane</keyword>
<evidence type="ECO:0000256" key="2">
    <source>
        <dbReference type="ARBA" id="ARBA00022692"/>
    </source>
</evidence>